<keyword evidence="2" id="KW-1185">Reference proteome</keyword>
<evidence type="ECO:0000313" key="1">
    <source>
        <dbReference type="EMBL" id="OEK05663.1"/>
    </source>
</evidence>
<dbReference type="OrthoDB" id="6225685at2"/>
<name>A0A1E5T2P5_9BACT</name>
<dbReference type="EMBL" id="MDGQ01000005">
    <property type="protein sequence ID" value="OEK05663.1"/>
    <property type="molecule type" value="Genomic_DNA"/>
</dbReference>
<dbReference type="AlphaFoldDB" id="A0A1E5T2P5"/>
<dbReference type="Proteomes" id="UP000095552">
    <property type="component" value="Unassembled WGS sequence"/>
</dbReference>
<gene>
    <name evidence="1" type="ORF">BFP71_18685</name>
</gene>
<comment type="caution">
    <text evidence="1">The sequence shown here is derived from an EMBL/GenBank/DDBJ whole genome shotgun (WGS) entry which is preliminary data.</text>
</comment>
<sequence length="119" mass="13735">MKKYDLTEAVRTTESFSSFEAFKRTKGTAGTGNAWHHIVEQNPMNKAQFPPEALHNSANLIILPHGSGTIHNKVSGFYNSIQDFSEGKRVRHWLNEQSYEFQYEFGLKKLIDFGWVWVN</sequence>
<accession>A0A1E5T2P5</accession>
<reference evidence="1 2" key="1">
    <citation type="submission" date="2016-08" db="EMBL/GenBank/DDBJ databases">
        <title>Draft genome of Fabibacter sp. strain SK-8.</title>
        <authorList>
            <person name="Wong S.-K."/>
            <person name="Hamasaki K."/>
            <person name="Yoshizawa S."/>
        </authorList>
    </citation>
    <scope>NUCLEOTIDE SEQUENCE [LARGE SCALE GENOMIC DNA]</scope>
    <source>
        <strain evidence="1 2">SK-8</strain>
    </source>
</reference>
<evidence type="ECO:0000313" key="2">
    <source>
        <dbReference type="Proteomes" id="UP000095552"/>
    </source>
</evidence>
<proteinExistence type="predicted"/>
<protein>
    <submittedName>
        <fullName evidence="1">Uncharacterized protein</fullName>
    </submittedName>
</protein>
<dbReference type="STRING" id="1563681.BFP71_18685"/>
<organism evidence="1 2">
    <name type="scientific">Roseivirga misakiensis</name>
    <dbReference type="NCBI Taxonomy" id="1563681"/>
    <lineage>
        <taxon>Bacteria</taxon>
        <taxon>Pseudomonadati</taxon>
        <taxon>Bacteroidota</taxon>
        <taxon>Cytophagia</taxon>
        <taxon>Cytophagales</taxon>
        <taxon>Roseivirgaceae</taxon>
        <taxon>Roseivirga</taxon>
    </lineage>
</organism>